<evidence type="ECO:0000313" key="2">
    <source>
        <dbReference type="EMBL" id="MBK1882554.1"/>
    </source>
</evidence>
<evidence type="ECO:0000256" key="1">
    <source>
        <dbReference type="SAM" id="MobiDB-lite"/>
    </source>
</evidence>
<dbReference type="EMBL" id="JAENIJ010000011">
    <property type="protein sequence ID" value="MBK1882554.1"/>
    <property type="molecule type" value="Genomic_DNA"/>
</dbReference>
<accession>A0A934S7B8</accession>
<feature type="region of interest" description="Disordered" evidence="1">
    <location>
        <begin position="32"/>
        <end position="70"/>
    </location>
</feature>
<reference evidence="2" key="1">
    <citation type="submission" date="2021-01" db="EMBL/GenBank/DDBJ databases">
        <title>Modified the classification status of verrucomicrobia.</title>
        <authorList>
            <person name="Feng X."/>
        </authorList>
    </citation>
    <scope>NUCLEOTIDE SEQUENCE</scope>
    <source>
        <strain evidence="2">KCTC 22041</strain>
    </source>
</reference>
<gene>
    <name evidence="2" type="ORF">JIN85_09010</name>
</gene>
<dbReference type="AlphaFoldDB" id="A0A934S7B8"/>
<proteinExistence type="predicted"/>
<evidence type="ECO:0000313" key="3">
    <source>
        <dbReference type="Proteomes" id="UP000603141"/>
    </source>
</evidence>
<keyword evidence="3" id="KW-1185">Reference proteome</keyword>
<sequence length="517" mass="56903">MPPSNSSLPRAILSVATLAVGFASGYLIHSTSPNSEAPAEAAPDKAARSSSSSGHEDETRPFTKNSGNSIPSDLRSYDSLDDLMALNEDDLFPRLALWLVDAGPADYEDCWHALSEKTTPNTRMLDMLFIRWTSDDPIAAIQAAEGTSFSHIPWWGWSKNDPTAAYEYACEHQPDQLGQILYGIGQREPEMAMRLLQMNPDAGKNGLPVRGIIEGLTNTDPEAAVKFSFENQSYLDSKPLEAWLREDPVAALKWIFEKQTAIRGINTVETLKTLERENPDQLPQLADSLPHGNLRRQVESMIFQQLIRSDPEKAMEQARANPSKKIAAQQLAQIAESNLKDDPARSLEIFTEMLEDKVDAISSKKIEYQDGASSEGGGGEMASLIQGLIQTDPEGTLNAALSVQGDAYTQTTYNMLYQWGTTDSTALAEWAIHVDSPSIQKSALEVVYSKYKGQGDLGAFIPTIEQIAGKNRQSIMRQFISGWYSDNPDAASAWFSQANLSAEDREALSPTFQTSNR</sequence>
<dbReference type="RefSeq" id="WP_200269804.1">
    <property type="nucleotide sequence ID" value="NZ_JAENIJ010000011.1"/>
</dbReference>
<protein>
    <submittedName>
        <fullName evidence="2">Uncharacterized protein</fullName>
    </submittedName>
</protein>
<organism evidence="2 3">
    <name type="scientific">Luteolibacter pohnpeiensis</name>
    <dbReference type="NCBI Taxonomy" id="454153"/>
    <lineage>
        <taxon>Bacteria</taxon>
        <taxon>Pseudomonadati</taxon>
        <taxon>Verrucomicrobiota</taxon>
        <taxon>Verrucomicrobiia</taxon>
        <taxon>Verrucomicrobiales</taxon>
        <taxon>Verrucomicrobiaceae</taxon>
        <taxon>Luteolibacter</taxon>
    </lineage>
</organism>
<dbReference type="Proteomes" id="UP000603141">
    <property type="component" value="Unassembled WGS sequence"/>
</dbReference>
<comment type="caution">
    <text evidence="2">The sequence shown here is derived from an EMBL/GenBank/DDBJ whole genome shotgun (WGS) entry which is preliminary data.</text>
</comment>
<name>A0A934S7B8_9BACT</name>